<name>A0A4R7PEC5_9GAMM</name>
<dbReference type="InterPro" id="IPR011256">
    <property type="entry name" value="Reg_factor_effector_dom_sf"/>
</dbReference>
<dbReference type="Pfam" id="PF10604">
    <property type="entry name" value="Polyketide_cyc2"/>
    <property type="match status" value="1"/>
</dbReference>
<keyword evidence="1" id="KW-1133">Transmembrane helix</keyword>
<sequence>MRRCHEAGDFRGIDRFRSSHLNPQKVFHGLLIGFAALVVAIVAIGFMLPDSARLERSIVIERPPATVFTVLDGFRHLEAWSPWAKLDPDMKTKLEGPINGVGARFVWTSEIESVGSGSQEIIESVPYSRVSVHVVFSGMDAQNTTQFELTPEGTGTRVLWQHESTFGSSLLARYFGLMLERMVGPDYERGLAQLKAHVESLPDADFADLPVERVDLVAKPIAYISGRSGTQPVAIAQAYERAYAQITAALSRDGVKPSGPPLAIGRKWDAEKGVYEFDAAIPVPAGTAQPRTDRNVKIGQSYAGLALRSVHRGPHDGLSTHLQKLMAYKQAVGFETNGPPWDVYVSNASTSGAGQVTETYVPVR</sequence>
<dbReference type="SUPFAM" id="SSF55136">
    <property type="entry name" value="Probable bacterial effector-binding domain"/>
    <property type="match status" value="1"/>
</dbReference>
<evidence type="ECO:0000313" key="2">
    <source>
        <dbReference type="EMBL" id="TDU31999.1"/>
    </source>
</evidence>
<keyword evidence="3" id="KW-1185">Reference proteome</keyword>
<dbReference type="Gene3D" id="3.20.80.10">
    <property type="entry name" value="Regulatory factor, effector binding domain"/>
    <property type="match status" value="1"/>
</dbReference>
<dbReference type="Gene3D" id="3.30.530.20">
    <property type="match status" value="1"/>
</dbReference>
<accession>A0A4R7PEC5</accession>
<dbReference type="EMBL" id="SOBT01000008">
    <property type="protein sequence ID" value="TDU31999.1"/>
    <property type="molecule type" value="Genomic_DNA"/>
</dbReference>
<keyword evidence="1" id="KW-0472">Membrane</keyword>
<dbReference type="InterPro" id="IPR023393">
    <property type="entry name" value="START-like_dom_sf"/>
</dbReference>
<evidence type="ECO:0000313" key="3">
    <source>
        <dbReference type="Proteomes" id="UP000295341"/>
    </source>
</evidence>
<dbReference type="CDD" id="cd07818">
    <property type="entry name" value="SRPBCC_1"/>
    <property type="match status" value="1"/>
</dbReference>
<dbReference type="InterPro" id="IPR019587">
    <property type="entry name" value="Polyketide_cyclase/dehydratase"/>
</dbReference>
<proteinExistence type="predicted"/>
<comment type="caution">
    <text evidence="2">The sequence shown here is derived from an EMBL/GenBank/DDBJ whole genome shotgun (WGS) entry which is preliminary data.</text>
</comment>
<gene>
    <name evidence="2" type="ORF">DFR24_1387</name>
</gene>
<feature type="transmembrane region" description="Helical" evidence="1">
    <location>
        <begin position="26"/>
        <end position="48"/>
    </location>
</feature>
<dbReference type="SUPFAM" id="SSF55961">
    <property type="entry name" value="Bet v1-like"/>
    <property type="match status" value="1"/>
</dbReference>
<protein>
    <submittedName>
        <fullName evidence="2">Effector-binding domain-containing protein</fullName>
    </submittedName>
</protein>
<evidence type="ECO:0000256" key="1">
    <source>
        <dbReference type="SAM" id="Phobius"/>
    </source>
</evidence>
<dbReference type="Proteomes" id="UP000295341">
    <property type="component" value="Unassembled WGS sequence"/>
</dbReference>
<reference evidence="2 3" key="1">
    <citation type="submission" date="2019-03" db="EMBL/GenBank/DDBJ databases">
        <title>Genomic Encyclopedia of Type Strains, Phase IV (KMG-IV): sequencing the most valuable type-strain genomes for metagenomic binning, comparative biology and taxonomic classification.</title>
        <authorList>
            <person name="Goeker M."/>
        </authorList>
    </citation>
    <scope>NUCLEOTIDE SEQUENCE [LARGE SCALE GENOMIC DNA]</scope>
    <source>
        <strain evidence="2 3">DSM 26377</strain>
    </source>
</reference>
<keyword evidence="1" id="KW-0812">Transmembrane</keyword>
<dbReference type="AlphaFoldDB" id="A0A4R7PEC5"/>
<organism evidence="2 3">
    <name type="scientific">Panacagrimonas perspica</name>
    <dbReference type="NCBI Taxonomy" id="381431"/>
    <lineage>
        <taxon>Bacteria</taxon>
        <taxon>Pseudomonadati</taxon>
        <taxon>Pseudomonadota</taxon>
        <taxon>Gammaproteobacteria</taxon>
        <taxon>Nevskiales</taxon>
        <taxon>Nevskiaceae</taxon>
        <taxon>Panacagrimonas</taxon>
    </lineage>
</organism>